<feature type="domain" description="DUF7882" evidence="1">
    <location>
        <begin position="1"/>
        <end position="95"/>
    </location>
</feature>
<accession>A0A5N0TAN1</accession>
<dbReference type="Pfam" id="PF25355">
    <property type="entry name" value="DUF7882"/>
    <property type="match status" value="1"/>
</dbReference>
<evidence type="ECO:0000313" key="2">
    <source>
        <dbReference type="EMBL" id="KAA9131738.1"/>
    </source>
</evidence>
<name>A0A5N0TAN1_9MICO</name>
<reference evidence="3" key="1">
    <citation type="submission" date="2019-09" db="EMBL/GenBank/DDBJ databases">
        <title>Mumia zhuanghuii sp. nov. isolated from the intestinal contents of plateau pika (Ochotona curzoniae) in the Qinghai-Tibet plateau of China.</title>
        <authorList>
            <person name="Tian Z."/>
        </authorList>
    </citation>
    <scope>NUCLEOTIDE SEQUENCE [LARGE SCALE GENOMIC DNA]</scope>
    <source>
        <strain evidence="3">L-033</strain>
    </source>
</reference>
<evidence type="ECO:0000313" key="3">
    <source>
        <dbReference type="Proteomes" id="UP000326838"/>
    </source>
</evidence>
<sequence>MGNLYYGNTADPILIPDPVLAHLKVVAATKLRRGESFTVSWAHSPAGGAVGRTTLWLQPAIPLRFVFQTNEPEQLNPDLLKDMANEANSSAGLTIDLDARIPPVVASPAPTGRTPRPRFAA</sequence>
<dbReference type="AlphaFoldDB" id="A0A5N0TAN1"/>
<protein>
    <recommendedName>
        <fullName evidence="1">DUF7882 domain-containing protein</fullName>
    </recommendedName>
</protein>
<gene>
    <name evidence="2" type="ORF">F6B40_12125</name>
</gene>
<dbReference type="InterPro" id="IPR057204">
    <property type="entry name" value="DUF7882"/>
</dbReference>
<comment type="caution">
    <text evidence="2">The sequence shown here is derived from an EMBL/GenBank/DDBJ whole genome shotgun (WGS) entry which is preliminary data.</text>
</comment>
<evidence type="ECO:0000259" key="1">
    <source>
        <dbReference type="Pfam" id="PF25355"/>
    </source>
</evidence>
<dbReference type="EMBL" id="VYUY01000016">
    <property type="protein sequence ID" value="KAA9131738.1"/>
    <property type="molecule type" value="Genomic_DNA"/>
</dbReference>
<keyword evidence="3" id="KW-1185">Reference proteome</keyword>
<organism evidence="2 3">
    <name type="scientific">Microbacterium caowuchunii</name>
    <dbReference type="NCBI Taxonomy" id="2614638"/>
    <lineage>
        <taxon>Bacteria</taxon>
        <taxon>Bacillati</taxon>
        <taxon>Actinomycetota</taxon>
        <taxon>Actinomycetes</taxon>
        <taxon>Micrococcales</taxon>
        <taxon>Microbacteriaceae</taxon>
        <taxon>Microbacterium</taxon>
    </lineage>
</organism>
<dbReference type="RefSeq" id="WP_150894417.1">
    <property type="nucleotide sequence ID" value="NZ_VYUY01000016.1"/>
</dbReference>
<proteinExistence type="predicted"/>
<dbReference type="Proteomes" id="UP000326838">
    <property type="component" value="Unassembled WGS sequence"/>
</dbReference>